<reference evidence="1" key="1">
    <citation type="journal article" date="2020" name="Nature">
        <title>Giant virus diversity and host interactions through global metagenomics.</title>
        <authorList>
            <person name="Schulz F."/>
            <person name="Roux S."/>
            <person name="Paez-Espino D."/>
            <person name="Jungbluth S."/>
            <person name="Walsh D.A."/>
            <person name="Denef V.J."/>
            <person name="McMahon K.D."/>
            <person name="Konstantinidis K.T."/>
            <person name="Eloe-Fadrosh E.A."/>
            <person name="Kyrpides N.C."/>
            <person name="Woyke T."/>
        </authorList>
    </citation>
    <scope>NUCLEOTIDE SEQUENCE</scope>
    <source>
        <strain evidence="1">GVMAG-S-1038524-41</strain>
    </source>
</reference>
<accession>A0A6C0JM67</accession>
<sequence>MRDYGQGAYSHCTCDNENVQTFFQRYSDSTGVWSHGKFGIDSIVNCYGNTLRQPEELEKIKVFINDNVGKKRGV</sequence>
<organism evidence="1">
    <name type="scientific">viral metagenome</name>
    <dbReference type="NCBI Taxonomy" id="1070528"/>
    <lineage>
        <taxon>unclassified sequences</taxon>
        <taxon>metagenomes</taxon>
        <taxon>organismal metagenomes</taxon>
    </lineage>
</organism>
<evidence type="ECO:0000313" key="1">
    <source>
        <dbReference type="EMBL" id="QHU06855.1"/>
    </source>
</evidence>
<proteinExistence type="predicted"/>
<name>A0A6C0JM67_9ZZZZ</name>
<dbReference type="AlphaFoldDB" id="A0A6C0JM67"/>
<dbReference type="EMBL" id="MN740668">
    <property type="protein sequence ID" value="QHU06855.1"/>
    <property type="molecule type" value="Genomic_DNA"/>
</dbReference>
<protein>
    <submittedName>
        <fullName evidence="1">Uncharacterized protein</fullName>
    </submittedName>
</protein>